<keyword evidence="5" id="KW-0998">Cell outer membrane</keyword>
<evidence type="ECO:0000256" key="1">
    <source>
        <dbReference type="ARBA" id="ARBA00004442"/>
    </source>
</evidence>
<keyword evidence="4" id="KW-0472">Membrane</keyword>
<dbReference type="GO" id="GO:0015562">
    <property type="term" value="F:efflux transmembrane transporter activity"/>
    <property type="evidence" value="ECO:0007669"/>
    <property type="project" value="InterPro"/>
</dbReference>
<proteinExistence type="predicted"/>
<dbReference type="InterPro" id="IPR051906">
    <property type="entry name" value="TolC-like"/>
</dbReference>
<evidence type="ECO:0000313" key="7">
    <source>
        <dbReference type="Proteomes" id="UP000092651"/>
    </source>
</evidence>
<sequence length="448" mass="50587">MKTFIHPLQLLWKSLLICIGTGIGISGVYAQTRLLTLHQTVEMALSNSNTLKMKRSAVELAINKYNQVKDQSLPTGSVSGTFSHTENIANHIKLGSLDWILPKRAESYVGNASLNETVFNGFKLKYARQSTLLLSEIAKTNVTLTEDEVIYTAVQMYFDLYKISQSQKIVQQNLTAVDNLIQQSEQFYRYGIVTKNDVLRFKLQRSGIEITASDLEANRKIVCYNMTVLLGLPDNLDLQTDSVLLKEETPFSLEQYLEMAFSKRKELEQNALQSQIHDFSFKSLKSDELPKLSIGAGMGYNHAGSTFIPSNGTFIAPFSLGATVSWDFSTLWMNKNKLSEIQINKKQTSIEKNIWADRIRTEVNQAYQLYVRALNKVNLLHSSIEEATENDRMQADRYKNNVTTVTDRIDADAKLYQALTDLEIARADASVAWYNLLKVSGKISTITQ</sequence>
<dbReference type="GO" id="GO:1990281">
    <property type="term" value="C:efflux pump complex"/>
    <property type="evidence" value="ECO:0007669"/>
    <property type="project" value="TreeGrafter"/>
</dbReference>
<comment type="subcellular location">
    <subcellularLocation>
        <location evidence="1">Cell outer membrane</location>
    </subcellularLocation>
</comment>
<dbReference type="OrthoDB" id="916581at2"/>
<protein>
    <submittedName>
        <fullName evidence="6">Transporter</fullName>
    </submittedName>
</protein>
<name>A0A1B8ZCY8_9FLAO</name>
<gene>
    <name evidence="6" type="ORF">BBI01_15010</name>
</gene>
<dbReference type="Gene3D" id="1.20.1600.10">
    <property type="entry name" value="Outer membrane efflux proteins (OEP)"/>
    <property type="match status" value="1"/>
</dbReference>
<evidence type="ECO:0000256" key="2">
    <source>
        <dbReference type="ARBA" id="ARBA00022452"/>
    </source>
</evidence>
<dbReference type="EMBL" id="MAYH01000045">
    <property type="protein sequence ID" value="OCA69445.1"/>
    <property type="molecule type" value="Genomic_DNA"/>
</dbReference>
<evidence type="ECO:0000256" key="4">
    <source>
        <dbReference type="ARBA" id="ARBA00023136"/>
    </source>
</evidence>
<keyword evidence="2" id="KW-1134">Transmembrane beta strand</keyword>
<dbReference type="RefSeq" id="WP_065395633.1">
    <property type="nucleotide sequence ID" value="NZ_MAYH01000045.1"/>
</dbReference>
<keyword evidence="3" id="KW-0812">Transmembrane</keyword>
<dbReference type="PANTHER" id="PTHR30026">
    <property type="entry name" value="OUTER MEMBRANE PROTEIN TOLC"/>
    <property type="match status" value="1"/>
</dbReference>
<dbReference type="AlphaFoldDB" id="A0A1B8ZCY8"/>
<organism evidence="6 7">
    <name type="scientific">Chryseobacterium artocarpi</name>
    <dbReference type="NCBI Taxonomy" id="1414727"/>
    <lineage>
        <taxon>Bacteria</taxon>
        <taxon>Pseudomonadati</taxon>
        <taxon>Bacteroidota</taxon>
        <taxon>Flavobacteriia</taxon>
        <taxon>Flavobacteriales</taxon>
        <taxon>Weeksellaceae</taxon>
        <taxon>Chryseobacterium group</taxon>
        <taxon>Chryseobacterium</taxon>
    </lineage>
</organism>
<dbReference type="Proteomes" id="UP000092651">
    <property type="component" value="Unassembled WGS sequence"/>
</dbReference>
<reference evidence="6 7" key="1">
    <citation type="submission" date="2016-07" db="EMBL/GenBank/DDBJ databases">
        <authorList>
            <person name="Jeong J.-J."/>
            <person name="Kim D.W."/>
            <person name="Sang M.K."/>
            <person name="Choi I.-G."/>
            <person name="Kim K.D."/>
        </authorList>
    </citation>
    <scope>NUCLEOTIDE SEQUENCE [LARGE SCALE GENOMIC DNA]</scope>
    <source>
        <strain evidence="6 7">UTM-3</strain>
    </source>
</reference>
<comment type="caution">
    <text evidence="6">The sequence shown here is derived from an EMBL/GenBank/DDBJ whole genome shotgun (WGS) entry which is preliminary data.</text>
</comment>
<dbReference type="GO" id="GO:0009279">
    <property type="term" value="C:cell outer membrane"/>
    <property type="evidence" value="ECO:0007669"/>
    <property type="project" value="UniProtKB-SubCell"/>
</dbReference>
<evidence type="ECO:0000313" key="6">
    <source>
        <dbReference type="EMBL" id="OCA69445.1"/>
    </source>
</evidence>
<evidence type="ECO:0000256" key="3">
    <source>
        <dbReference type="ARBA" id="ARBA00022692"/>
    </source>
</evidence>
<dbReference type="SUPFAM" id="SSF56954">
    <property type="entry name" value="Outer membrane efflux proteins (OEP)"/>
    <property type="match status" value="1"/>
</dbReference>
<accession>A0A1B8ZCY8</accession>
<evidence type="ECO:0000256" key="5">
    <source>
        <dbReference type="ARBA" id="ARBA00023237"/>
    </source>
</evidence>
<keyword evidence="7" id="KW-1185">Reference proteome</keyword>
<dbReference type="GO" id="GO:0015288">
    <property type="term" value="F:porin activity"/>
    <property type="evidence" value="ECO:0007669"/>
    <property type="project" value="TreeGrafter"/>
</dbReference>
<dbReference type="PANTHER" id="PTHR30026:SF20">
    <property type="entry name" value="OUTER MEMBRANE PROTEIN TOLC"/>
    <property type="match status" value="1"/>
</dbReference>